<proteinExistence type="predicted"/>
<dbReference type="InterPro" id="IPR036465">
    <property type="entry name" value="vWFA_dom_sf"/>
</dbReference>
<dbReference type="SUPFAM" id="SSF53300">
    <property type="entry name" value="vWA-like"/>
    <property type="match status" value="1"/>
</dbReference>
<name>A0ABQ5LZ18_9RHOB</name>
<dbReference type="Proteomes" id="UP001144205">
    <property type="component" value="Unassembled WGS sequence"/>
</dbReference>
<protein>
    <recommendedName>
        <fullName evidence="3">DUF1194 domain-containing protein</fullName>
    </recommendedName>
</protein>
<keyword evidence="2" id="KW-1185">Reference proteome</keyword>
<organism evidence="1 2">
    <name type="scientific">Sinisalibacter aestuarii</name>
    <dbReference type="NCBI Taxonomy" id="2949426"/>
    <lineage>
        <taxon>Bacteria</taxon>
        <taxon>Pseudomonadati</taxon>
        <taxon>Pseudomonadota</taxon>
        <taxon>Alphaproteobacteria</taxon>
        <taxon>Rhodobacterales</taxon>
        <taxon>Roseobacteraceae</taxon>
        <taxon>Sinisalibacter</taxon>
    </lineage>
</organism>
<gene>
    <name evidence="1" type="ORF">STA1M1_40870</name>
</gene>
<comment type="caution">
    <text evidence="1">The sequence shown here is derived from an EMBL/GenBank/DDBJ whole genome shotgun (WGS) entry which is preliminary data.</text>
</comment>
<dbReference type="InterPro" id="IPR010607">
    <property type="entry name" value="DUF1194"/>
</dbReference>
<evidence type="ECO:0008006" key="3">
    <source>
        <dbReference type="Google" id="ProtNLM"/>
    </source>
</evidence>
<evidence type="ECO:0000313" key="2">
    <source>
        <dbReference type="Proteomes" id="UP001144205"/>
    </source>
</evidence>
<reference evidence="1" key="1">
    <citation type="journal article" date="2023" name="Int. J. Syst. Evol. Microbiol.">
        <title>Sinisalibacter aestuarii sp. nov., isolated from estuarine sediment of the Arakawa River.</title>
        <authorList>
            <person name="Arafat S.T."/>
            <person name="Hirano S."/>
            <person name="Sato A."/>
            <person name="Takeuchi K."/>
            <person name="Yasuda T."/>
            <person name="Terahara T."/>
            <person name="Hamada M."/>
            <person name="Kobayashi T."/>
        </authorList>
    </citation>
    <scope>NUCLEOTIDE SEQUENCE</scope>
    <source>
        <strain evidence="1">B-399</strain>
    </source>
</reference>
<accession>A0ABQ5LZ18</accession>
<evidence type="ECO:0000313" key="1">
    <source>
        <dbReference type="EMBL" id="GKY90218.1"/>
    </source>
</evidence>
<sequence>MPGDTTRSVWLGLWRCASISACCSGLRGMANLSLVWLPATISWGAPLCTYDKPGQIAALTDGRRGGAMAGLAEVAMLRAIFIALALAALPLAGAAAPCRQALALGLDVSGSVDEAEYRMQLDGLAAALTHPEVARALVEGAGVPVHLLVYEWSGPRDQRIVAEWTAITDAAALARFADTLRATRRVPAAPSTALGTALATGASLLAGQSACWTRTLDISGDGLSNAGPRPQDIDLPALDGVTVNALVIGTGEGQRQASAGYLLGYFETNVIRGPGAFAEQAEGFADYERAMVRKLLRELEGLVIGRAEPAQ</sequence>
<dbReference type="EMBL" id="BROH01000022">
    <property type="protein sequence ID" value="GKY90218.1"/>
    <property type="molecule type" value="Genomic_DNA"/>
</dbReference>
<dbReference type="Gene3D" id="3.40.50.410">
    <property type="entry name" value="von Willebrand factor, type A domain"/>
    <property type="match status" value="1"/>
</dbReference>
<dbReference type="Pfam" id="PF06707">
    <property type="entry name" value="DUF1194"/>
    <property type="match status" value="1"/>
</dbReference>